<protein>
    <recommendedName>
        <fullName evidence="3">SH3 domain-containing protein</fullName>
    </recommendedName>
</protein>
<dbReference type="InterPro" id="IPR001452">
    <property type="entry name" value="SH3_domain"/>
</dbReference>
<gene>
    <name evidence="4" type="ORF">C8F04DRAFT_928562</name>
</gene>
<keyword evidence="1 2" id="KW-0728">SH3 domain</keyword>
<evidence type="ECO:0000256" key="2">
    <source>
        <dbReference type="PROSITE-ProRule" id="PRU00192"/>
    </source>
</evidence>
<feature type="domain" description="SH3" evidence="3">
    <location>
        <begin position="16"/>
        <end position="76"/>
    </location>
</feature>
<dbReference type="AlphaFoldDB" id="A0AAD6TJR9"/>
<dbReference type="InterPro" id="IPR036028">
    <property type="entry name" value="SH3-like_dom_sf"/>
</dbReference>
<dbReference type="Proteomes" id="UP001218188">
    <property type="component" value="Unassembled WGS sequence"/>
</dbReference>
<dbReference type="PROSITE" id="PS50002">
    <property type="entry name" value="SH3"/>
    <property type="match status" value="1"/>
</dbReference>
<keyword evidence="5" id="KW-1185">Reference proteome</keyword>
<dbReference type="Pfam" id="PF07653">
    <property type="entry name" value="SH3_2"/>
    <property type="match status" value="1"/>
</dbReference>
<evidence type="ECO:0000313" key="5">
    <source>
        <dbReference type="Proteomes" id="UP001218188"/>
    </source>
</evidence>
<dbReference type="Gene3D" id="2.30.30.40">
    <property type="entry name" value="SH3 Domains"/>
    <property type="match status" value="1"/>
</dbReference>
<evidence type="ECO:0000256" key="1">
    <source>
        <dbReference type="ARBA" id="ARBA00022443"/>
    </source>
</evidence>
<organism evidence="4 5">
    <name type="scientific">Mycena alexandri</name>
    <dbReference type="NCBI Taxonomy" id="1745969"/>
    <lineage>
        <taxon>Eukaryota</taxon>
        <taxon>Fungi</taxon>
        <taxon>Dikarya</taxon>
        <taxon>Basidiomycota</taxon>
        <taxon>Agaricomycotina</taxon>
        <taxon>Agaricomycetes</taxon>
        <taxon>Agaricomycetidae</taxon>
        <taxon>Agaricales</taxon>
        <taxon>Marasmiineae</taxon>
        <taxon>Mycenaceae</taxon>
        <taxon>Mycena</taxon>
    </lineage>
</organism>
<dbReference type="EMBL" id="JARJCM010000001">
    <property type="protein sequence ID" value="KAJ7047353.1"/>
    <property type="molecule type" value="Genomic_DNA"/>
</dbReference>
<sequence>MDPGELARWSHFAVKGGIGKCTALHDCVAKTSEDLMFLKNDEIVVLKQLPGEGLFLGYCAGVVGHFRAKAVHFHSKLKKPM</sequence>
<comment type="caution">
    <text evidence="4">The sequence shown here is derived from an EMBL/GenBank/DDBJ whole genome shotgun (WGS) entry which is preliminary data.</text>
</comment>
<feature type="non-terminal residue" evidence="4">
    <location>
        <position position="1"/>
    </location>
</feature>
<reference evidence="4" key="1">
    <citation type="submission" date="2023-03" db="EMBL/GenBank/DDBJ databases">
        <title>Massive genome expansion in bonnet fungi (Mycena s.s.) driven by repeated elements and novel gene families across ecological guilds.</title>
        <authorList>
            <consortium name="Lawrence Berkeley National Laboratory"/>
            <person name="Harder C.B."/>
            <person name="Miyauchi S."/>
            <person name="Viragh M."/>
            <person name="Kuo A."/>
            <person name="Thoen E."/>
            <person name="Andreopoulos B."/>
            <person name="Lu D."/>
            <person name="Skrede I."/>
            <person name="Drula E."/>
            <person name="Henrissat B."/>
            <person name="Morin E."/>
            <person name="Kohler A."/>
            <person name="Barry K."/>
            <person name="LaButti K."/>
            <person name="Morin E."/>
            <person name="Salamov A."/>
            <person name="Lipzen A."/>
            <person name="Mereny Z."/>
            <person name="Hegedus B."/>
            <person name="Baldrian P."/>
            <person name="Stursova M."/>
            <person name="Weitz H."/>
            <person name="Taylor A."/>
            <person name="Grigoriev I.V."/>
            <person name="Nagy L.G."/>
            <person name="Martin F."/>
            <person name="Kauserud H."/>
        </authorList>
    </citation>
    <scope>NUCLEOTIDE SEQUENCE</scope>
    <source>
        <strain evidence="4">CBHHK200</strain>
    </source>
</reference>
<accession>A0AAD6TJR9</accession>
<evidence type="ECO:0000259" key="3">
    <source>
        <dbReference type="PROSITE" id="PS50002"/>
    </source>
</evidence>
<evidence type="ECO:0000313" key="4">
    <source>
        <dbReference type="EMBL" id="KAJ7047353.1"/>
    </source>
</evidence>
<proteinExistence type="predicted"/>
<name>A0AAD6TJR9_9AGAR</name>
<dbReference type="SUPFAM" id="SSF50044">
    <property type="entry name" value="SH3-domain"/>
    <property type="match status" value="1"/>
</dbReference>